<evidence type="ECO:0000256" key="5">
    <source>
        <dbReference type="ARBA" id="ARBA00022857"/>
    </source>
</evidence>
<keyword evidence="6" id="KW-0560">Oxidoreductase</keyword>
<proteinExistence type="inferred from homology"/>
<dbReference type="AlphaFoldDB" id="A0A146LT73"/>
<dbReference type="PANTHER" id="PTHR43238:SF1">
    <property type="entry name" value="GDP-L-FUCOSE SYNTHASE"/>
    <property type="match status" value="1"/>
</dbReference>
<dbReference type="CDD" id="cd05239">
    <property type="entry name" value="GDP_FS_SDR_e"/>
    <property type="match status" value="1"/>
</dbReference>
<comment type="similarity">
    <text evidence="3">Belongs to the NAD(P)-dependent epimerase/dehydratase family. Fucose synthase subfamily.</text>
</comment>
<feature type="domain" description="NAD-dependent epimerase/dehydratase" evidence="9">
    <location>
        <begin position="6"/>
        <end position="233"/>
    </location>
</feature>
<keyword evidence="5" id="KW-0521">NADP</keyword>
<evidence type="ECO:0000256" key="6">
    <source>
        <dbReference type="ARBA" id="ARBA00023002"/>
    </source>
</evidence>
<sequence>MSTPVVLVTGGSGLVGHALQDCVRESPSTNFEFVFLSSKDGDLCDAEVTEQLFIKYRPTYVLHLAAVVGGIFANATYPVDFFTKNITMNNNVLRSSHLHGVKKTISCLSTCIFPADARFPVSENSLHAGPPYASHQAYAYAKRMVDVANRAYFEQYGNLFTSVIPTNIYGPHDNFHLQNSHVIPGLIHKFYLAKQQGTAVTVAGTGIALRQFIYSRDLAKLLLWALEHYDDVDPIILCGDPQDEVPIRTVVHQVARAMNFTNPIHFDASLPDGQYKKTASNAKLRSLLPNFTFTSLEHGISHTVAWFVQNYSTSRH</sequence>
<dbReference type="GO" id="GO:0050577">
    <property type="term" value="F:GDP-L-fucose synthase activity"/>
    <property type="evidence" value="ECO:0007669"/>
    <property type="project" value="UniProtKB-EC"/>
</dbReference>
<dbReference type="Pfam" id="PF01370">
    <property type="entry name" value="Epimerase"/>
    <property type="match status" value="1"/>
</dbReference>
<accession>A0A146LT73</accession>
<evidence type="ECO:0000259" key="9">
    <source>
        <dbReference type="Pfam" id="PF01370"/>
    </source>
</evidence>
<dbReference type="InterPro" id="IPR028614">
    <property type="entry name" value="GDP_fucose/colitose_synth"/>
</dbReference>
<keyword evidence="7" id="KW-0413">Isomerase</keyword>
<evidence type="ECO:0000256" key="2">
    <source>
        <dbReference type="ARBA" id="ARBA00004883"/>
    </source>
</evidence>
<dbReference type="SUPFAM" id="SSF51735">
    <property type="entry name" value="NAD(P)-binding Rossmann-fold domains"/>
    <property type="match status" value="1"/>
</dbReference>
<dbReference type="EMBL" id="GDHC01008999">
    <property type="protein sequence ID" value="JAQ09630.1"/>
    <property type="molecule type" value="Transcribed_RNA"/>
</dbReference>
<gene>
    <name evidence="10" type="primary">TSTA3_1</name>
    <name evidence="10" type="ORF">g.25363</name>
</gene>
<evidence type="ECO:0000313" key="10">
    <source>
        <dbReference type="EMBL" id="JAQ09630.1"/>
    </source>
</evidence>
<protein>
    <recommendedName>
        <fullName evidence="4">GDP-L-fucose synthase</fullName>
        <ecNumber evidence="4">1.1.1.271</ecNumber>
    </recommendedName>
    <alternativeName>
        <fullName evidence="8">GDP-4-keto-6-deoxy-D-mannose-3,5-epimerase-4-reductase</fullName>
    </alternativeName>
</protein>
<evidence type="ECO:0000256" key="8">
    <source>
        <dbReference type="ARBA" id="ARBA00032995"/>
    </source>
</evidence>
<organism evidence="10">
    <name type="scientific">Lygus hesperus</name>
    <name type="common">Western plant bug</name>
    <dbReference type="NCBI Taxonomy" id="30085"/>
    <lineage>
        <taxon>Eukaryota</taxon>
        <taxon>Metazoa</taxon>
        <taxon>Ecdysozoa</taxon>
        <taxon>Arthropoda</taxon>
        <taxon>Hexapoda</taxon>
        <taxon>Insecta</taxon>
        <taxon>Pterygota</taxon>
        <taxon>Neoptera</taxon>
        <taxon>Paraneoptera</taxon>
        <taxon>Hemiptera</taxon>
        <taxon>Heteroptera</taxon>
        <taxon>Panheteroptera</taxon>
        <taxon>Cimicomorpha</taxon>
        <taxon>Miridae</taxon>
        <taxon>Mirini</taxon>
        <taxon>Lygus</taxon>
    </lineage>
</organism>
<evidence type="ECO:0000256" key="1">
    <source>
        <dbReference type="ARBA" id="ARBA00002870"/>
    </source>
</evidence>
<dbReference type="GO" id="GO:0042351">
    <property type="term" value="P:'de novo' GDP-L-fucose biosynthetic process"/>
    <property type="evidence" value="ECO:0007669"/>
    <property type="project" value="UniProtKB-UniPathway"/>
</dbReference>
<evidence type="ECO:0000256" key="3">
    <source>
        <dbReference type="ARBA" id="ARBA00005959"/>
    </source>
</evidence>
<dbReference type="HAMAP" id="MF_00956">
    <property type="entry name" value="GDP_fucose_synth"/>
    <property type="match status" value="1"/>
</dbReference>
<dbReference type="InterPro" id="IPR001509">
    <property type="entry name" value="Epimerase_deHydtase"/>
</dbReference>
<comment type="pathway">
    <text evidence="2">Nucleotide-sugar biosynthesis; GDP-L-fucose biosynthesis via de novo pathway; GDP-L-fucose from GDP-alpha-D-mannose: step 2/2.</text>
</comment>
<dbReference type="EC" id="1.1.1.271" evidence="4"/>
<evidence type="ECO:0000256" key="4">
    <source>
        <dbReference type="ARBA" id="ARBA00012371"/>
    </source>
</evidence>
<evidence type="ECO:0000256" key="7">
    <source>
        <dbReference type="ARBA" id="ARBA00023235"/>
    </source>
</evidence>
<comment type="function">
    <text evidence="1">Catalyzes the two-step NADP-dependent conversion of GDP-4-dehydro-6-deoxy-D-mannose to GDP-fucose, involving an epimerase and a reductase reaction.</text>
</comment>
<dbReference type="UniPathway" id="UPA00128">
    <property type="reaction ID" value="UER00191"/>
</dbReference>
<reference evidence="10" key="1">
    <citation type="journal article" date="2016" name="Gigascience">
        <title>De novo construction of an expanded transcriptome assembly for the western tarnished plant bug, Lygus hesperus.</title>
        <authorList>
            <person name="Tassone E.E."/>
            <person name="Geib S.M."/>
            <person name="Hall B."/>
            <person name="Fabrick J.A."/>
            <person name="Brent C.S."/>
            <person name="Hull J.J."/>
        </authorList>
    </citation>
    <scope>NUCLEOTIDE SEQUENCE</scope>
</reference>
<dbReference type="InterPro" id="IPR036291">
    <property type="entry name" value="NAD(P)-bd_dom_sf"/>
</dbReference>
<dbReference type="PANTHER" id="PTHR43238">
    <property type="entry name" value="GDP-L-FUCOSE SYNTHASE"/>
    <property type="match status" value="1"/>
</dbReference>
<dbReference type="Gene3D" id="3.90.25.10">
    <property type="entry name" value="UDP-galactose 4-epimerase, domain 1"/>
    <property type="match status" value="1"/>
</dbReference>
<dbReference type="Gene3D" id="3.40.50.720">
    <property type="entry name" value="NAD(P)-binding Rossmann-like Domain"/>
    <property type="match status" value="1"/>
</dbReference>
<name>A0A146LT73_LYGHE</name>
<dbReference type="GO" id="GO:0016853">
    <property type="term" value="F:isomerase activity"/>
    <property type="evidence" value="ECO:0007669"/>
    <property type="project" value="UniProtKB-KW"/>
</dbReference>